<gene>
    <name evidence="2" type="ORF">AVDCRST_MAG88-3153</name>
</gene>
<accession>A0A6J4VJT9</accession>
<sequence length="120" mass="13384">MRVRISILAVVLLLLPVAAADARSSFCSPTGDYCTSVQKKRSDVLLRVATFSFRGSVRICVRAPDGAATCKRFRLLRGRAGIYASTKSWKRHFPNLGRGVYRVRWQVAGANLGPRLSFRR</sequence>
<reference evidence="2" key="1">
    <citation type="submission" date="2020-02" db="EMBL/GenBank/DDBJ databases">
        <authorList>
            <person name="Meier V. D."/>
        </authorList>
    </citation>
    <scope>NUCLEOTIDE SEQUENCE</scope>
    <source>
        <strain evidence="2">AVDCRST_MAG88</strain>
    </source>
</reference>
<protein>
    <submittedName>
        <fullName evidence="2">Uncharacterized protein</fullName>
    </submittedName>
</protein>
<feature type="signal peptide" evidence="1">
    <location>
        <begin position="1"/>
        <end position="22"/>
    </location>
</feature>
<proteinExistence type="predicted"/>
<organism evidence="2">
    <name type="scientific">uncultured Thermomicrobiales bacterium</name>
    <dbReference type="NCBI Taxonomy" id="1645740"/>
    <lineage>
        <taxon>Bacteria</taxon>
        <taxon>Pseudomonadati</taxon>
        <taxon>Thermomicrobiota</taxon>
        <taxon>Thermomicrobia</taxon>
        <taxon>Thermomicrobiales</taxon>
        <taxon>environmental samples</taxon>
    </lineage>
</organism>
<dbReference type="EMBL" id="CADCWM010000759">
    <property type="protein sequence ID" value="CAA9579448.1"/>
    <property type="molecule type" value="Genomic_DNA"/>
</dbReference>
<dbReference type="AlphaFoldDB" id="A0A6J4VJT9"/>
<evidence type="ECO:0000313" key="2">
    <source>
        <dbReference type="EMBL" id="CAA9579448.1"/>
    </source>
</evidence>
<name>A0A6J4VJT9_9BACT</name>
<evidence type="ECO:0000256" key="1">
    <source>
        <dbReference type="SAM" id="SignalP"/>
    </source>
</evidence>
<feature type="chain" id="PRO_5026983283" evidence="1">
    <location>
        <begin position="23"/>
        <end position="120"/>
    </location>
</feature>
<keyword evidence="1" id="KW-0732">Signal</keyword>